<reference evidence="2 3" key="1">
    <citation type="journal article" date="2015" name="Stand. Genomic Sci.">
        <title>Genomic Encyclopedia of Bacterial and Archaeal Type Strains, Phase III: the genomes of soil and plant-associated and newly described type strains.</title>
        <authorList>
            <person name="Whitman W.B."/>
            <person name="Woyke T."/>
            <person name="Klenk H.P."/>
            <person name="Zhou Y."/>
            <person name="Lilburn T.G."/>
            <person name="Beck B.J."/>
            <person name="De Vos P."/>
            <person name="Vandamme P."/>
            <person name="Eisen J.A."/>
            <person name="Garrity G."/>
            <person name="Hugenholtz P."/>
            <person name="Kyrpides N.C."/>
        </authorList>
    </citation>
    <scope>NUCLEOTIDE SEQUENCE [LARGE SCALE GENOMIC DNA]</scope>
    <source>
        <strain evidence="2 3">S2T63</strain>
    </source>
</reference>
<organism evidence="2 3">
    <name type="scientific">Microbacterium telephonicum</name>
    <dbReference type="NCBI Taxonomy" id="1714841"/>
    <lineage>
        <taxon>Bacteria</taxon>
        <taxon>Bacillati</taxon>
        <taxon>Actinomycetota</taxon>
        <taxon>Actinomycetes</taxon>
        <taxon>Micrococcales</taxon>
        <taxon>Microbacteriaceae</taxon>
        <taxon>Microbacterium</taxon>
    </lineage>
</organism>
<feature type="signal peptide" evidence="1">
    <location>
        <begin position="1"/>
        <end position="30"/>
    </location>
</feature>
<keyword evidence="3" id="KW-1185">Reference proteome</keyword>
<dbReference type="RefSeq" id="WP_121057548.1">
    <property type="nucleotide sequence ID" value="NZ_RCDB01000001.1"/>
</dbReference>
<feature type="chain" id="PRO_5019847746" evidence="1">
    <location>
        <begin position="31"/>
        <end position="201"/>
    </location>
</feature>
<dbReference type="Proteomes" id="UP000273158">
    <property type="component" value="Unassembled WGS sequence"/>
</dbReference>
<comment type="caution">
    <text evidence="2">The sequence shown here is derived from an EMBL/GenBank/DDBJ whole genome shotgun (WGS) entry which is preliminary data.</text>
</comment>
<dbReference type="Pfam" id="PF21172">
    <property type="entry name" value="CueP"/>
    <property type="match status" value="1"/>
</dbReference>
<keyword evidence="1" id="KW-0732">Signal</keyword>
<evidence type="ECO:0000256" key="1">
    <source>
        <dbReference type="SAM" id="SignalP"/>
    </source>
</evidence>
<protein>
    <submittedName>
        <fullName evidence="2">Uncharacterized protein</fullName>
    </submittedName>
</protein>
<accession>A0A498CID5</accession>
<evidence type="ECO:0000313" key="3">
    <source>
        <dbReference type="Proteomes" id="UP000273158"/>
    </source>
</evidence>
<dbReference type="Gene3D" id="2.60.40.3700">
    <property type="match status" value="1"/>
</dbReference>
<dbReference type="EMBL" id="RCDB01000001">
    <property type="protein sequence ID" value="RLK52750.1"/>
    <property type="molecule type" value="Genomic_DNA"/>
</dbReference>
<dbReference type="AlphaFoldDB" id="A0A498CID5"/>
<gene>
    <name evidence="2" type="ORF">C7474_0707</name>
</gene>
<evidence type="ECO:0000313" key="2">
    <source>
        <dbReference type="EMBL" id="RLK52750.1"/>
    </source>
</evidence>
<name>A0A498CID5_9MICO</name>
<sequence length="201" mass="21081">MSLSLPSTRRLRLIALAGVVLLALSGCAVAEPTPSTDPSPSVSAALAEHGLAGLSAREIVDRLDAQPVAERPADLRASVRPDELIITDAAGAETSLPMPDDAFYLSIAPYLDTTHDCHFHSLTTCRGELADVELTVTVTDADGDILVDGPARTFDNGFVGFWLPRGLEGTVTVAYEGRTASAPVSTRAPDDATCLTTLHLT</sequence>
<proteinExistence type="predicted"/>
<dbReference type="OrthoDB" id="73040at2"/>
<dbReference type="InterPro" id="IPR047808">
    <property type="entry name" value="CueP-like"/>
</dbReference>
<dbReference type="NCBIfam" id="NF038094">
    <property type="entry name" value="CueP_fam"/>
    <property type="match status" value="1"/>
</dbReference>